<evidence type="ECO:0000256" key="6">
    <source>
        <dbReference type="SAM" id="Phobius"/>
    </source>
</evidence>
<evidence type="ECO:0000256" key="5">
    <source>
        <dbReference type="SAM" id="MobiDB-lite"/>
    </source>
</evidence>
<keyword evidence="4 6" id="KW-0472">Membrane</keyword>
<reference evidence="7 8" key="1">
    <citation type="submission" date="2019-12" db="EMBL/GenBank/DDBJ databases">
        <authorList>
            <person name="Kun Z."/>
        </authorList>
    </citation>
    <scope>NUCLEOTIDE SEQUENCE [LARGE SCALE GENOMIC DNA]</scope>
    <source>
        <strain evidence="7 8">YIM 123512</strain>
    </source>
</reference>
<dbReference type="EMBL" id="WUEK01000002">
    <property type="protein sequence ID" value="MXG88746.1"/>
    <property type="molecule type" value="Genomic_DNA"/>
</dbReference>
<dbReference type="PANTHER" id="PTHR30168">
    <property type="entry name" value="PUTATIVE MEMBRANE PROTEIN YPFJ"/>
    <property type="match status" value="1"/>
</dbReference>
<evidence type="ECO:0000313" key="8">
    <source>
        <dbReference type="Proteomes" id="UP000473325"/>
    </source>
</evidence>
<dbReference type="RefSeq" id="WP_160875451.1">
    <property type="nucleotide sequence ID" value="NZ_WUEK01000002.1"/>
</dbReference>
<keyword evidence="2 6" id="KW-0812">Transmembrane</keyword>
<comment type="caution">
    <text evidence="7">The sequence shown here is derived from an EMBL/GenBank/DDBJ whole genome shotgun (WGS) entry which is preliminary data.</text>
</comment>
<dbReference type="GO" id="GO:0016020">
    <property type="term" value="C:membrane"/>
    <property type="evidence" value="ECO:0007669"/>
    <property type="project" value="UniProtKB-SubCell"/>
</dbReference>
<dbReference type="AlphaFoldDB" id="A0A6L7ET28"/>
<feature type="transmembrane region" description="Helical" evidence="6">
    <location>
        <begin position="36"/>
        <end position="59"/>
    </location>
</feature>
<evidence type="ECO:0000256" key="2">
    <source>
        <dbReference type="ARBA" id="ARBA00022692"/>
    </source>
</evidence>
<evidence type="ECO:0000256" key="4">
    <source>
        <dbReference type="ARBA" id="ARBA00023136"/>
    </source>
</evidence>
<dbReference type="PANTHER" id="PTHR30168:SF0">
    <property type="entry name" value="INNER MEMBRANE PROTEIN"/>
    <property type="match status" value="1"/>
</dbReference>
<organism evidence="7 8">
    <name type="scientific">Nocardioides flavescens</name>
    <dbReference type="NCBI Taxonomy" id="2691959"/>
    <lineage>
        <taxon>Bacteria</taxon>
        <taxon>Bacillati</taxon>
        <taxon>Actinomycetota</taxon>
        <taxon>Actinomycetes</taxon>
        <taxon>Propionibacteriales</taxon>
        <taxon>Nocardioidaceae</taxon>
        <taxon>Nocardioides</taxon>
    </lineage>
</organism>
<accession>A0A6L7ET28</accession>
<sequence length="309" mass="32189">MRFNPKADISGGRVSDRRGGGGGGGGLRRGGLGGGIPGGAVAGGGIGTTILVIVIFLVVQFAGGGGGSGDTGGAVETTDRYAECKSGQDANENVDCARQAVELSLERYWSAELPAQTGTELRPSQIVTFSGSTTTGCGGATSDVGPFYCPTDETIYLDTTFFDDVLEGQLGGRGGDFVEPYVIGHEFGHHIQNILGTMGQVRTQTGPESDSVRLELQADCYAGMWTKGATSTTDDQGVRIFDALDQGDIDEALDSAKAVGDDRIQQRGGGDVNPEQWTHGSAAERQRWFTTGLNATDIRECDTFAATSL</sequence>
<dbReference type="Pfam" id="PF04228">
    <property type="entry name" value="Zn_peptidase"/>
    <property type="match status" value="1"/>
</dbReference>
<name>A0A6L7ET28_9ACTN</name>
<evidence type="ECO:0000313" key="7">
    <source>
        <dbReference type="EMBL" id="MXG88746.1"/>
    </source>
</evidence>
<gene>
    <name evidence="7" type="ORF">GRQ65_04185</name>
</gene>
<proteinExistence type="predicted"/>
<dbReference type="Proteomes" id="UP000473325">
    <property type="component" value="Unassembled WGS sequence"/>
</dbReference>
<evidence type="ECO:0000256" key="3">
    <source>
        <dbReference type="ARBA" id="ARBA00022989"/>
    </source>
</evidence>
<feature type="region of interest" description="Disordered" evidence="5">
    <location>
        <begin position="1"/>
        <end position="26"/>
    </location>
</feature>
<comment type="subcellular location">
    <subcellularLocation>
        <location evidence="1">Membrane</location>
        <topology evidence="1">Single-pass membrane protein</topology>
    </subcellularLocation>
</comment>
<evidence type="ECO:0000256" key="1">
    <source>
        <dbReference type="ARBA" id="ARBA00004167"/>
    </source>
</evidence>
<keyword evidence="8" id="KW-1185">Reference proteome</keyword>
<dbReference type="InterPro" id="IPR007343">
    <property type="entry name" value="Uncharacterised_pept_Zn_put"/>
</dbReference>
<protein>
    <submittedName>
        <fullName evidence="7">Peptidase</fullName>
    </submittedName>
</protein>
<keyword evidence="3 6" id="KW-1133">Transmembrane helix</keyword>